<dbReference type="CDD" id="cd04433">
    <property type="entry name" value="AFD_class_I"/>
    <property type="match status" value="1"/>
</dbReference>
<dbReference type="Proteomes" id="UP000323454">
    <property type="component" value="Unassembled WGS sequence"/>
</dbReference>
<dbReference type="GO" id="GO:0006631">
    <property type="term" value="P:fatty acid metabolic process"/>
    <property type="evidence" value="ECO:0007669"/>
    <property type="project" value="TreeGrafter"/>
</dbReference>
<keyword evidence="5" id="KW-1185">Reference proteome</keyword>
<keyword evidence="2 4" id="KW-0436">Ligase</keyword>
<evidence type="ECO:0000259" key="3">
    <source>
        <dbReference type="Pfam" id="PF00501"/>
    </source>
</evidence>
<dbReference type="PANTHER" id="PTHR43201">
    <property type="entry name" value="ACYL-COA SYNTHETASE"/>
    <property type="match status" value="1"/>
</dbReference>
<sequence length="539" mass="57793">MTPKTVRARLAADPALGAGNVLTTVVANGFGLDDPSLTFDTDVDGFPAWQPLRVRDVDRLVRSRAASLHGLGIGRRDPVAVIATSAADTVLAFLALARLGAIPALINPRLAPETAALYVRRLRAVAVLTDDAGRARLASHDTDAPLLARLADLGSADPADAPEAYRHHADDPVAITHSSGTTGVPKAVVHSHSSLYAAINHRLRMPKAQGTERILSALPAPHVATLIAVNLALSSQTELLALSEQTGSTALDTIERWRPTGVLGFAATWSDLARADLTGRDLDSVALWWNTGDCAHEAHIRRLVAVGSRLVATSAGRVRQPGSMFIDGLGSSEMGHSHFFITHTTETNRYGRCIGRAHAFADPRVLGPDGEELPDGQVGELGTKSATLSLGYWNDSVTTYRTRDRGYFRTGDLVYRDQEGYFYHLDRLVDSVDLGDGATLYTAMSEERILVACPDVADCTVVAVRRDDVVATDVLLQLAPGADPAADRTDRVRAALDDRVAATLRKVVVVEDREIPLGPTGKVRKFQLRERYLAAQGAS</sequence>
<dbReference type="InterPro" id="IPR020845">
    <property type="entry name" value="AMP-binding_CS"/>
</dbReference>
<reference evidence="4 5" key="2">
    <citation type="submission" date="2019-09" db="EMBL/GenBank/DDBJ databases">
        <authorList>
            <person name="Jin C."/>
        </authorList>
    </citation>
    <scope>NUCLEOTIDE SEQUENCE [LARGE SCALE GENOMIC DNA]</scope>
    <source>
        <strain evidence="4 5">AN110305</strain>
    </source>
</reference>
<evidence type="ECO:0000313" key="4">
    <source>
        <dbReference type="EMBL" id="KAA2257285.1"/>
    </source>
</evidence>
<dbReference type="SUPFAM" id="SSF56801">
    <property type="entry name" value="Acetyl-CoA synthetase-like"/>
    <property type="match status" value="1"/>
</dbReference>
<comment type="similarity">
    <text evidence="1">Belongs to the ATP-dependent AMP-binding enzyme family.</text>
</comment>
<proteinExistence type="inferred from homology"/>
<name>A0A5B2X298_9PSEU</name>
<feature type="domain" description="AMP-dependent synthetase/ligase" evidence="3">
    <location>
        <begin position="49"/>
        <end position="393"/>
    </location>
</feature>
<dbReference type="InterPro" id="IPR045851">
    <property type="entry name" value="AMP-bd_C_sf"/>
</dbReference>
<evidence type="ECO:0000256" key="1">
    <source>
        <dbReference type="ARBA" id="ARBA00006432"/>
    </source>
</evidence>
<dbReference type="Gene3D" id="3.40.50.12780">
    <property type="entry name" value="N-terminal domain of ligase-like"/>
    <property type="match status" value="1"/>
</dbReference>
<protein>
    <submittedName>
        <fullName evidence="4">Acyl--CoA ligase</fullName>
    </submittedName>
</protein>
<comment type="caution">
    <text evidence="4">The sequence shown here is derived from an EMBL/GenBank/DDBJ whole genome shotgun (WGS) entry which is preliminary data.</text>
</comment>
<organism evidence="4 5">
    <name type="scientific">Solihabitans fulvus</name>
    <dbReference type="NCBI Taxonomy" id="1892852"/>
    <lineage>
        <taxon>Bacteria</taxon>
        <taxon>Bacillati</taxon>
        <taxon>Actinomycetota</taxon>
        <taxon>Actinomycetes</taxon>
        <taxon>Pseudonocardiales</taxon>
        <taxon>Pseudonocardiaceae</taxon>
        <taxon>Solihabitans</taxon>
    </lineage>
</organism>
<dbReference type="Pfam" id="PF00501">
    <property type="entry name" value="AMP-binding"/>
    <property type="match status" value="1"/>
</dbReference>
<gene>
    <name evidence="4" type="ORF">F0L68_25340</name>
</gene>
<reference evidence="4 5" key="1">
    <citation type="submission" date="2019-09" db="EMBL/GenBank/DDBJ databases">
        <title>Goodfellowia gen. nov., a new genus of the Pseudonocardineae related to Actinoalloteichus, containing Goodfellowia coeruleoviolacea gen. nov., comb. nov. gen. nov., comb. nov.</title>
        <authorList>
            <person name="Labeda D."/>
        </authorList>
    </citation>
    <scope>NUCLEOTIDE SEQUENCE [LARGE SCALE GENOMIC DNA]</scope>
    <source>
        <strain evidence="4 5">AN110305</strain>
    </source>
</reference>
<dbReference type="InterPro" id="IPR000873">
    <property type="entry name" value="AMP-dep_synth/lig_dom"/>
</dbReference>
<dbReference type="InterPro" id="IPR042099">
    <property type="entry name" value="ANL_N_sf"/>
</dbReference>
<dbReference type="AlphaFoldDB" id="A0A5B2X298"/>
<dbReference type="OrthoDB" id="4495845at2"/>
<evidence type="ECO:0000313" key="5">
    <source>
        <dbReference type="Proteomes" id="UP000323454"/>
    </source>
</evidence>
<dbReference type="GO" id="GO:0031956">
    <property type="term" value="F:medium-chain fatty acid-CoA ligase activity"/>
    <property type="evidence" value="ECO:0007669"/>
    <property type="project" value="TreeGrafter"/>
</dbReference>
<evidence type="ECO:0000256" key="2">
    <source>
        <dbReference type="ARBA" id="ARBA00022598"/>
    </source>
</evidence>
<dbReference type="Gene3D" id="3.30.300.30">
    <property type="match status" value="1"/>
</dbReference>
<dbReference type="PANTHER" id="PTHR43201:SF5">
    <property type="entry name" value="MEDIUM-CHAIN ACYL-COA LIGASE ACSF2, MITOCHONDRIAL"/>
    <property type="match status" value="1"/>
</dbReference>
<dbReference type="PROSITE" id="PS00455">
    <property type="entry name" value="AMP_BINDING"/>
    <property type="match status" value="1"/>
</dbReference>
<dbReference type="EMBL" id="VUOB01000046">
    <property type="protein sequence ID" value="KAA2257285.1"/>
    <property type="molecule type" value="Genomic_DNA"/>
</dbReference>
<accession>A0A5B2X298</accession>
<dbReference type="RefSeq" id="WP_149852303.1">
    <property type="nucleotide sequence ID" value="NZ_VUOB01000046.1"/>
</dbReference>